<dbReference type="EMBL" id="QKYT01001492">
    <property type="protein sequence ID" value="RIA79172.1"/>
    <property type="molecule type" value="Genomic_DNA"/>
</dbReference>
<organism evidence="2 3">
    <name type="scientific">Glomus cerebriforme</name>
    <dbReference type="NCBI Taxonomy" id="658196"/>
    <lineage>
        <taxon>Eukaryota</taxon>
        <taxon>Fungi</taxon>
        <taxon>Fungi incertae sedis</taxon>
        <taxon>Mucoromycota</taxon>
        <taxon>Glomeromycotina</taxon>
        <taxon>Glomeromycetes</taxon>
        <taxon>Glomerales</taxon>
        <taxon>Glomeraceae</taxon>
        <taxon>Glomus</taxon>
    </lineage>
</organism>
<keyword evidence="3" id="KW-1185">Reference proteome</keyword>
<feature type="region of interest" description="Disordered" evidence="1">
    <location>
        <begin position="248"/>
        <end position="268"/>
    </location>
</feature>
<gene>
    <name evidence="2" type="ORF">C1645_841351</name>
</gene>
<dbReference type="AlphaFoldDB" id="A0A397S0V1"/>
<reference evidence="2 3" key="1">
    <citation type="submission" date="2018-06" db="EMBL/GenBank/DDBJ databases">
        <title>Comparative genomics reveals the genomic features of Rhizophagus irregularis, R. cerebriforme, R. diaphanum and Gigaspora rosea, and their symbiotic lifestyle signature.</title>
        <authorList>
            <person name="Morin E."/>
            <person name="San Clemente H."/>
            <person name="Chen E.C.H."/>
            <person name="De La Providencia I."/>
            <person name="Hainaut M."/>
            <person name="Kuo A."/>
            <person name="Kohler A."/>
            <person name="Murat C."/>
            <person name="Tang N."/>
            <person name="Roy S."/>
            <person name="Loubradou J."/>
            <person name="Henrissat B."/>
            <person name="Grigoriev I.V."/>
            <person name="Corradi N."/>
            <person name="Roux C."/>
            <person name="Martin F.M."/>
        </authorList>
    </citation>
    <scope>NUCLEOTIDE SEQUENCE [LARGE SCALE GENOMIC DNA]</scope>
    <source>
        <strain evidence="2 3">DAOM 227022</strain>
    </source>
</reference>
<proteinExistence type="predicted"/>
<evidence type="ECO:0000256" key="1">
    <source>
        <dbReference type="SAM" id="MobiDB-lite"/>
    </source>
</evidence>
<feature type="compositionally biased region" description="Low complexity" evidence="1">
    <location>
        <begin position="251"/>
        <end position="268"/>
    </location>
</feature>
<accession>A0A397S0V1</accession>
<protein>
    <submittedName>
        <fullName evidence="2">Uncharacterized protein</fullName>
    </submittedName>
</protein>
<sequence>MKMIVVKKKNQQLSFMRDDKNPASIPPSGAPSWYLTREALEKYNHSTENISTYDYDMDDMNHDINQPQVNAQVQVPACELALVKTDNRKVQIAAEYLKNAALDWYIADTANIAQCRRIFSPFKKLLRKVSNTNNQVPTVLQVHKYLYGLNPQYTPMVFTNNSQDLNAIIKRAKVVETVFNYVFTNPVSLEVSLSVNPNPPIITNSIVTDSHKDTDVNALIQQLQQMTFNYANLTTALLAQNHIPRGQRPFNNNNITTTTNNITRNSNS</sequence>
<dbReference type="OrthoDB" id="10620061at2759"/>
<evidence type="ECO:0000313" key="2">
    <source>
        <dbReference type="EMBL" id="RIA79172.1"/>
    </source>
</evidence>
<name>A0A397S0V1_9GLOM</name>
<comment type="caution">
    <text evidence="2">The sequence shown here is derived from an EMBL/GenBank/DDBJ whole genome shotgun (WGS) entry which is preliminary data.</text>
</comment>
<dbReference type="Proteomes" id="UP000265703">
    <property type="component" value="Unassembled WGS sequence"/>
</dbReference>
<evidence type="ECO:0000313" key="3">
    <source>
        <dbReference type="Proteomes" id="UP000265703"/>
    </source>
</evidence>